<accession>A0A3M8W0L3</accession>
<reference evidence="2 3" key="1">
    <citation type="submission" date="2018-11" db="EMBL/GenBank/DDBJ databases">
        <title>The Potential of Streptomyces as Biocontrol Agents against the Tomato grey mould, Botrytis cinerea (Gray mold) Frontiers in Microbiology.</title>
        <authorList>
            <person name="Li D."/>
        </authorList>
    </citation>
    <scope>NUCLEOTIDE SEQUENCE [LARGE SCALE GENOMIC DNA]</scope>
    <source>
        <strain evidence="2 3">NEAU-LD23</strain>
    </source>
</reference>
<dbReference type="Proteomes" id="UP000275401">
    <property type="component" value="Unassembled WGS sequence"/>
</dbReference>
<sequence length="133" mass="13478">MPRSSSGPIPMAHGSAGDGAEVAMTSSPIDSVPAASGPGPRVRTVGTSTSGSNVAAVAYRSASTSRMAVSTLVVIEARGGALMPYRLTTRAPGSPAALRAPRASAVLPVSRVTVVPRAAPRATSSWRGGRWRR</sequence>
<comment type="caution">
    <text evidence="2">The sequence shown here is derived from an EMBL/GenBank/DDBJ whole genome shotgun (WGS) entry which is preliminary data.</text>
</comment>
<protein>
    <submittedName>
        <fullName evidence="2">Uncharacterized protein</fullName>
    </submittedName>
</protein>
<evidence type="ECO:0000313" key="3">
    <source>
        <dbReference type="Proteomes" id="UP000275401"/>
    </source>
</evidence>
<organism evidence="2 3">
    <name type="scientific">Streptomyces botrytidirepellens</name>
    <dbReference type="NCBI Taxonomy" id="2486417"/>
    <lineage>
        <taxon>Bacteria</taxon>
        <taxon>Bacillati</taxon>
        <taxon>Actinomycetota</taxon>
        <taxon>Actinomycetes</taxon>
        <taxon>Kitasatosporales</taxon>
        <taxon>Streptomycetaceae</taxon>
        <taxon>Streptomyces</taxon>
    </lineage>
</organism>
<gene>
    <name evidence="2" type="ORF">EEJ42_18325</name>
</gene>
<feature type="region of interest" description="Disordered" evidence="1">
    <location>
        <begin position="1"/>
        <end position="52"/>
    </location>
</feature>
<evidence type="ECO:0000313" key="2">
    <source>
        <dbReference type="EMBL" id="RNG23534.1"/>
    </source>
</evidence>
<evidence type="ECO:0000256" key="1">
    <source>
        <dbReference type="SAM" id="MobiDB-lite"/>
    </source>
</evidence>
<name>A0A3M8W0L3_9ACTN</name>
<dbReference type="AlphaFoldDB" id="A0A3M8W0L3"/>
<proteinExistence type="predicted"/>
<dbReference type="EMBL" id="RIBZ01000239">
    <property type="protein sequence ID" value="RNG23534.1"/>
    <property type="molecule type" value="Genomic_DNA"/>
</dbReference>
<keyword evidence="3" id="KW-1185">Reference proteome</keyword>